<dbReference type="Proteomes" id="UP000289946">
    <property type="component" value="Unassembled WGS sequence"/>
</dbReference>
<feature type="region of interest" description="Disordered" evidence="1">
    <location>
        <begin position="24"/>
        <end position="49"/>
    </location>
</feature>
<evidence type="ECO:0000313" key="5">
    <source>
        <dbReference type="Proteomes" id="UP000289946"/>
    </source>
</evidence>
<feature type="compositionally biased region" description="Acidic residues" evidence="1">
    <location>
        <begin position="37"/>
        <end position="49"/>
    </location>
</feature>
<evidence type="ECO:0000313" key="2">
    <source>
        <dbReference type="EMBL" id="RXG87924.1"/>
    </source>
</evidence>
<keyword evidence="5" id="KW-1185">Reference proteome</keyword>
<evidence type="ECO:0000313" key="4">
    <source>
        <dbReference type="EMBL" id="RXH31807.1"/>
    </source>
</evidence>
<dbReference type="Pfam" id="PF12616">
    <property type="entry name" value="DUF3775"/>
    <property type="match status" value="1"/>
</dbReference>
<name>A0A4Q0S7N7_9BRAD</name>
<dbReference type="EMBL" id="RKMK01000004">
    <property type="protein sequence ID" value="RXH01556.1"/>
    <property type="molecule type" value="Genomic_DNA"/>
</dbReference>
<proteinExistence type="predicted"/>
<evidence type="ECO:0000256" key="1">
    <source>
        <dbReference type="SAM" id="MobiDB-lite"/>
    </source>
</evidence>
<protein>
    <submittedName>
        <fullName evidence="2">DUF3775 domain-containing protein</fullName>
    </submittedName>
</protein>
<reference evidence="4 7" key="1">
    <citation type="submission" date="2015-04" db="EMBL/GenBank/DDBJ databases">
        <title>Comparative genomics of rhizobia nodulating Arachis hypogaea in China.</title>
        <authorList>
            <person name="Li Y."/>
        </authorList>
    </citation>
    <scope>NUCLEOTIDE SEQUENCE [LARGE SCALE GENOMIC DNA]</scope>
    <source>
        <strain evidence="4 7">CCBAU 51787</strain>
    </source>
</reference>
<dbReference type="Proteomes" id="UP000290565">
    <property type="component" value="Unassembled WGS sequence"/>
</dbReference>
<dbReference type="InterPro" id="IPR022254">
    <property type="entry name" value="DUF3775"/>
</dbReference>
<dbReference type="EMBL" id="LBJM01000090">
    <property type="protein sequence ID" value="RXH31807.1"/>
    <property type="molecule type" value="Genomic_DNA"/>
</dbReference>
<sequence>MPELAISADKVAFIIEKAREFDVKEAASDPDSGSNPSDDDAIDVLEDNGSDPVGHELGSFMIVLNEDEQIDLVALTWLGRGDGTIDDWDDLRARAVEARGEYSSPRRETVHYLLGEPMLGDLLAAGLDEFGIDWARERLTADSSDPSERDEDEATKQR</sequence>
<dbReference type="Proteomes" id="UP000290174">
    <property type="component" value="Unassembled WGS sequence"/>
</dbReference>
<dbReference type="EMBL" id="RDRA01000026">
    <property type="protein sequence ID" value="RXG87924.1"/>
    <property type="molecule type" value="Genomic_DNA"/>
</dbReference>
<reference evidence="3 6" key="2">
    <citation type="submission" date="2018-11" db="EMBL/GenBank/DDBJ databases">
        <title>Bradyrhizobium sp. nov., isolated from effective nodules of peanut in China.</title>
        <authorList>
            <person name="Li Y."/>
        </authorList>
    </citation>
    <scope>NUCLEOTIDE SEQUENCE [LARGE SCALE GENOMIC DNA]</scope>
    <source>
        <strain evidence="3 6">CCBAU 51770</strain>
        <strain evidence="2 5">CCBAU 51781</strain>
    </source>
</reference>
<organism evidence="4 7">
    <name type="scientific">Bradyrhizobium zhanjiangense</name>
    <dbReference type="NCBI Taxonomy" id="1325107"/>
    <lineage>
        <taxon>Bacteria</taxon>
        <taxon>Pseudomonadati</taxon>
        <taxon>Pseudomonadota</taxon>
        <taxon>Alphaproteobacteria</taxon>
        <taxon>Hyphomicrobiales</taxon>
        <taxon>Nitrobacteraceae</taxon>
        <taxon>Bradyrhizobium</taxon>
    </lineage>
</organism>
<evidence type="ECO:0000313" key="6">
    <source>
        <dbReference type="Proteomes" id="UP000290174"/>
    </source>
</evidence>
<dbReference type="RefSeq" id="WP_128936737.1">
    <property type="nucleotide sequence ID" value="NZ_CP022221.1"/>
</dbReference>
<evidence type="ECO:0000313" key="3">
    <source>
        <dbReference type="EMBL" id="RXH01556.1"/>
    </source>
</evidence>
<gene>
    <name evidence="3" type="ORF">EAS61_07615</name>
    <name evidence="2" type="ORF">EAS62_34885</name>
    <name evidence="4" type="ORF">XH94_32635</name>
</gene>
<feature type="region of interest" description="Disordered" evidence="1">
    <location>
        <begin position="138"/>
        <end position="158"/>
    </location>
</feature>
<comment type="caution">
    <text evidence="4">The sequence shown here is derived from an EMBL/GenBank/DDBJ whole genome shotgun (WGS) entry which is preliminary data.</text>
</comment>
<accession>A0A4Q0QX63</accession>
<accession>A0A4Q0S7N7</accession>
<feature type="compositionally biased region" description="Acidic residues" evidence="1">
    <location>
        <begin position="148"/>
        <end position="158"/>
    </location>
</feature>
<evidence type="ECO:0000313" key="7">
    <source>
        <dbReference type="Proteomes" id="UP000290565"/>
    </source>
</evidence>
<dbReference type="AlphaFoldDB" id="A0A4Q0S7N7"/>